<evidence type="ECO:0000256" key="2">
    <source>
        <dbReference type="ARBA" id="ARBA00022553"/>
    </source>
</evidence>
<reference evidence="9 10" key="1">
    <citation type="journal article" date="2015" name="Genome Announc.">
        <title>Expanding the biotechnology potential of lactobacilli through comparative genomics of 213 strains and associated genera.</title>
        <authorList>
            <person name="Sun Z."/>
            <person name="Harris H.M."/>
            <person name="McCann A."/>
            <person name="Guo C."/>
            <person name="Argimon S."/>
            <person name="Zhang W."/>
            <person name="Yang X."/>
            <person name="Jeffery I.B."/>
            <person name="Cooney J.C."/>
            <person name="Kagawa T.F."/>
            <person name="Liu W."/>
            <person name="Song Y."/>
            <person name="Salvetti E."/>
            <person name="Wrobel A."/>
            <person name="Rasinkangas P."/>
            <person name="Parkhill J."/>
            <person name="Rea M.C."/>
            <person name="O'Sullivan O."/>
            <person name="Ritari J."/>
            <person name="Douillard F.P."/>
            <person name="Paul Ross R."/>
            <person name="Yang R."/>
            <person name="Briner A.E."/>
            <person name="Felis G.E."/>
            <person name="de Vos W.M."/>
            <person name="Barrangou R."/>
            <person name="Klaenhammer T.R."/>
            <person name="Caufield P.W."/>
            <person name="Cui Y."/>
            <person name="Zhang H."/>
            <person name="O'Toole P.W."/>
        </authorList>
    </citation>
    <scope>NUCLEOTIDE SEQUENCE [LARGE SCALE GENOMIC DNA]</scope>
    <source>
        <strain evidence="9 10">DSM 15354</strain>
    </source>
</reference>
<dbReference type="PANTHER" id="PTHR34581:SF2">
    <property type="entry name" value="PTS SYSTEM N,N'-DIACETYLCHITOBIOSE-SPECIFIC EIIB COMPONENT"/>
    <property type="match status" value="1"/>
</dbReference>
<dbReference type="PATRIC" id="fig|1122152.4.peg.401"/>
<proteinExistence type="predicted"/>
<feature type="domain" description="PTS EIIB type-3" evidence="8">
    <location>
        <begin position="19"/>
        <end position="117"/>
    </location>
</feature>
<evidence type="ECO:0000313" key="9">
    <source>
        <dbReference type="EMBL" id="KRL62019.1"/>
    </source>
</evidence>
<dbReference type="PANTHER" id="PTHR34581">
    <property type="entry name" value="PTS SYSTEM N,N'-DIACETYLCHITOBIOSE-SPECIFIC EIIB COMPONENT"/>
    <property type="match status" value="1"/>
</dbReference>
<dbReference type="GO" id="GO:0016301">
    <property type="term" value="F:kinase activity"/>
    <property type="evidence" value="ECO:0007669"/>
    <property type="project" value="UniProtKB-KW"/>
</dbReference>
<dbReference type="eggNOG" id="COG1440">
    <property type="taxonomic scope" value="Bacteria"/>
</dbReference>
<sequence>MSRNDDKYNRLGGFIMSKELKVALFCSGGMSSSLVGSKLQKVYTKEDKDIKVDAYDFGMLDEVGSKLDVIIIAPQISWAYDQVKKDYPNAKVIKLTMQEFGSMSGEVVAKRLEKEGI</sequence>
<protein>
    <recommendedName>
        <fullName evidence="8">PTS EIIB type-3 domain-containing protein</fullName>
    </recommendedName>
</protein>
<evidence type="ECO:0000256" key="5">
    <source>
        <dbReference type="ARBA" id="ARBA00022683"/>
    </source>
</evidence>
<gene>
    <name evidence="9" type="ORF">FC23_GL000395</name>
</gene>
<keyword evidence="6" id="KW-0418">Kinase</keyword>
<evidence type="ECO:0000256" key="3">
    <source>
        <dbReference type="ARBA" id="ARBA00022597"/>
    </source>
</evidence>
<dbReference type="AlphaFoldDB" id="A0A0R1S6S2"/>
<dbReference type="GO" id="GO:0008982">
    <property type="term" value="F:protein-N(PI)-phosphohistidine-sugar phosphotransferase activity"/>
    <property type="evidence" value="ECO:0007669"/>
    <property type="project" value="InterPro"/>
</dbReference>
<keyword evidence="1" id="KW-0813">Transport</keyword>
<feature type="modified residue" description="Phosphocysteine; by EIIA" evidence="7">
    <location>
        <position position="26"/>
    </location>
</feature>
<dbReference type="SUPFAM" id="SSF52794">
    <property type="entry name" value="PTS system IIB component-like"/>
    <property type="match status" value="1"/>
</dbReference>
<name>A0A0R1S6S2_9LACO</name>
<keyword evidence="10" id="KW-1185">Reference proteome</keyword>
<evidence type="ECO:0000259" key="8">
    <source>
        <dbReference type="PROSITE" id="PS51100"/>
    </source>
</evidence>
<keyword evidence="2" id="KW-0597">Phosphoprotein</keyword>
<evidence type="ECO:0000313" key="10">
    <source>
        <dbReference type="Proteomes" id="UP000051931"/>
    </source>
</evidence>
<evidence type="ECO:0000256" key="1">
    <source>
        <dbReference type="ARBA" id="ARBA00022448"/>
    </source>
</evidence>
<evidence type="ECO:0000256" key="6">
    <source>
        <dbReference type="ARBA" id="ARBA00022777"/>
    </source>
</evidence>
<dbReference type="GO" id="GO:0009401">
    <property type="term" value="P:phosphoenolpyruvate-dependent sugar phosphotransferase system"/>
    <property type="evidence" value="ECO:0007669"/>
    <property type="project" value="UniProtKB-KW"/>
</dbReference>
<dbReference type="InterPro" id="IPR013012">
    <property type="entry name" value="PTS_EIIB_3"/>
</dbReference>
<keyword evidence="5" id="KW-0598">Phosphotransferase system</keyword>
<comment type="caution">
    <text evidence="9">The sequence shown here is derived from an EMBL/GenBank/DDBJ whole genome shotgun (WGS) entry which is preliminary data.</text>
</comment>
<dbReference type="InterPro" id="IPR036095">
    <property type="entry name" value="PTS_EIIB-like_sf"/>
</dbReference>
<dbReference type="InterPro" id="IPR003501">
    <property type="entry name" value="PTS_EIIB_2/3"/>
</dbReference>
<accession>A0A0R1S6S2</accession>
<dbReference type="Pfam" id="PF02302">
    <property type="entry name" value="PTS_IIB"/>
    <property type="match status" value="1"/>
</dbReference>
<evidence type="ECO:0000256" key="7">
    <source>
        <dbReference type="PROSITE-ProRule" id="PRU00423"/>
    </source>
</evidence>
<dbReference type="EMBL" id="AZFB01000014">
    <property type="protein sequence ID" value="KRL62019.1"/>
    <property type="molecule type" value="Genomic_DNA"/>
</dbReference>
<dbReference type="Gene3D" id="3.40.50.2300">
    <property type="match status" value="1"/>
</dbReference>
<dbReference type="Proteomes" id="UP000051931">
    <property type="component" value="Unassembled WGS sequence"/>
</dbReference>
<dbReference type="InterPro" id="IPR051819">
    <property type="entry name" value="PTS_sugar-specific_EIIB"/>
</dbReference>
<organism evidence="9 10">
    <name type="scientific">Lactobacillus psittaci DSM 15354</name>
    <dbReference type="NCBI Taxonomy" id="1122152"/>
    <lineage>
        <taxon>Bacteria</taxon>
        <taxon>Bacillati</taxon>
        <taxon>Bacillota</taxon>
        <taxon>Bacilli</taxon>
        <taxon>Lactobacillales</taxon>
        <taxon>Lactobacillaceae</taxon>
        <taxon>Lactobacillus</taxon>
    </lineage>
</organism>
<dbReference type="PROSITE" id="PS51100">
    <property type="entry name" value="PTS_EIIB_TYPE_3"/>
    <property type="match status" value="1"/>
</dbReference>
<evidence type="ECO:0000256" key="4">
    <source>
        <dbReference type="ARBA" id="ARBA00022679"/>
    </source>
</evidence>
<keyword evidence="4" id="KW-0808">Transferase</keyword>
<keyword evidence="3" id="KW-0762">Sugar transport</keyword>
<dbReference type="STRING" id="1122152.GCA_000425905_01306"/>